<evidence type="ECO:0000256" key="4">
    <source>
        <dbReference type="ARBA" id="ARBA00023136"/>
    </source>
</evidence>
<gene>
    <name evidence="8" type="ORF">DNTS_004872</name>
</gene>
<feature type="compositionally biased region" description="Polar residues" evidence="5">
    <location>
        <begin position="346"/>
        <end position="361"/>
    </location>
</feature>
<dbReference type="Proteomes" id="UP000316079">
    <property type="component" value="Unassembled WGS sequence"/>
</dbReference>
<evidence type="ECO:0000256" key="1">
    <source>
        <dbReference type="ARBA" id="ARBA00004308"/>
    </source>
</evidence>
<dbReference type="GO" id="GO:0012505">
    <property type="term" value="C:endomembrane system"/>
    <property type="evidence" value="ECO:0007669"/>
    <property type="project" value="UniProtKB-SubCell"/>
</dbReference>
<reference evidence="8 9" key="1">
    <citation type="journal article" date="2019" name="Sci. Data">
        <title>Hybrid genome assembly and annotation of Danionella translucida.</title>
        <authorList>
            <person name="Kadobianskyi M."/>
            <person name="Schulze L."/>
            <person name="Schuelke M."/>
            <person name="Judkewitz B."/>
        </authorList>
    </citation>
    <scope>NUCLEOTIDE SEQUENCE [LARGE SCALE GENOMIC DNA]</scope>
    <source>
        <strain evidence="8 9">Bolton</strain>
    </source>
</reference>
<feature type="compositionally biased region" description="Basic and acidic residues" evidence="5">
    <location>
        <begin position="95"/>
        <end position="107"/>
    </location>
</feature>
<keyword evidence="9" id="KW-1185">Reference proteome</keyword>
<dbReference type="InterPro" id="IPR045120">
    <property type="entry name" value="Suco/Slp1-like"/>
</dbReference>
<evidence type="ECO:0000256" key="2">
    <source>
        <dbReference type="ARBA" id="ARBA00022692"/>
    </source>
</evidence>
<evidence type="ECO:0000313" key="8">
    <source>
        <dbReference type="EMBL" id="TRY64634.1"/>
    </source>
</evidence>
<dbReference type="GO" id="GO:0016020">
    <property type="term" value="C:membrane"/>
    <property type="evidence" value="ECO:0007669"/>
    <property type="project" value="InterPro"/>
</dbReference>
<proteinExistence type="predicted"/>
<dbReference type="GO" id="GO:0005737">
    <property type="term" value="C:cytoplasm"/>
    <property type="evidence" value="ECO:0007669"/>
    <property type="project" value="TreeGrafter"/>
</dbReference>
<feature type="region of interest" description="Disordered" evidence="5">
    <location>
        <begin position="1"/>
        <end position="33"/>
    </location>
</feature>
<comment type="caution">
    <text evidence="8">The sequence shown here is derived from an EMBL/GenBank/DDBJ whole genome shotgun (WGS) entry which is preliminary data.</text>
</comment>
<feature type="transmembrane region" description="Helical" evidence="6">
    <location>
        <begin position="884"/>
        <end position="903"/>
    </location>
</feature>
<dbReference type="PANTHER" id="PTHR12953">
    <property type="entry name" value="MEMBRANE PROTEIN CH1 RELATED"/>
    <property type="match status" value="1"/>
</dbReference>
<dbReference type="InterPro" id="IPR012919">
    <property type="entry name" value="SUN_dom"/>
</dbReference>
<evidence type="ECO:0000259" key="7">
    <source>
        <dbReference type="PROSITE" id="PS51469"/>
    </source>
</evidence>
<feature type="region of interest" description="Disordered" evidence="5">
    <location>
        <begin position="89"/>
        <end position="127"/>
    </location>
</feature>
<keyword evidence="4 6" id="KW-0472">Membrane</keyword>
<dbReference type="GO" id="GO:0034975">
    <property type="term" value="P:protein folding in endoplasmic reticulum"/>
    <property type="evidence" value="ECO:0007669"/>
    <property type="project" value="TreeGrafter"/>
</dbReference>
<dbReference type="Pfam" id="PF07738">
    <property type="entry name" value="Sad1_UNC"/>
    <property type="match status" value="1"/>
</dbReference>
<evidence type="ECO:0000256" key="6">
    <source>
        <dbReference type="SAM" id="Phobius"/>
    </source>
</evidence>
<dbReference type="PROSITE" id="PS51469">
    <property type="entry name" value="SUN"/>
    <property type="match status" value="1"/>
</dbReference>
<organism evidence="8 9">
    <name type="scientific">Danionella cerebrum</name>
    <dbReference type="NCBI Taxonomy" id="2873325"/>
    <lineage>
        <taxon>Eukaryota</taxon>
        <taxon>Metazoa</taxon>
        <taxon>Chordata</taxon>
        <taxon>Craniata</taxon>
        <taxon>Vertebrata</taxon>
        <taxon>Euteleostomi</taxon>
        <taxon>Actinopterygii</taxon>
        <taxon>Neopterygii</taxon>
        <taxon>Teleostei</taxon>
        <taxon>Ostariophysi</taxon>
        <taxon>Cypriniformes</taxon>
        <taxon>Danionidae</taxon>
        <taxon>Danioninae</taxon>
        <taxon>Danionella</taxon>
    </lineage>
</organism>
<accession>A0A553NGQ6</accession>
<feature type="transmembrane region" description="Helical" evidence="6">
    <location>
        <begin position="815"/>
        <end position="833"/>
    </location>
</feature>
<feature type="region of interest" description="Disordered" evidence="5">
    <location>
        <begin position="339"/>
        <end position="361"/>
    </location>
</feature>
<comment type="subcellular location">
    <subcellularLocation>
        <location evidence="1">Endomembrane system</location>
    </subcellularLocation>
</comment>
<keyword evidence="2 6" id="KW-0812">Transmembrane</keyword>
<dbReference type="EMBL" id="SRMA01026983">
    <property type="protein sequence ID" value="TRY64634.1"/>
    <property type="molecule type" value="Genomic_DNA"/>
</dbReference>
<dbReference type="PANTHER" id="PTHR12953:SF0">
    <property type="entry name" value="SUN DOMAIN-CONTAINING OSSIFICATION FACTOR"/>
    <property type="match status" value="1"/>
</dbReference>
<keyword evidence="3 6" id="KW-1133">Transmembrane helix</keyword>
<feature type="region of interest" description="Disordered" evidence="5">
    <location>
        <begin position="426"/>
        <end position="450"/>
    </location>
</feature>
<evidence type="ECO:0000313" key="9">
    <source>
        <dbReference type="Proteomes" id="UP000316079"/>
    </source>
</evidence>
<feature type="compositionally biased region" description="Basic and acidic residues" evidence="5">
    <location>
        <begin position="427"/>
        <end position="437"/>
    </location>
</feature>
<dbReference type="OrthoDB" id="266334at2759"/>
<protein>
    <recommendedName>
        <fullName evidence="7">SUN domain-containing protein</fullName>
    </recommendedName>
</protein>
<name>A0A553NGQ6_9TELE</name>
<sequence>MERKGDGEEKEKERRMEGRRREKGDRGTHVEKLQHDELWVKAQDHCHEFEGGREEGTLKSPLSFPVEARRSLLFRSGQRSLWSRRRITKAPRSQQVRENESVKEERRKTNKQTRGKGQVSQRLLPEPQKKTNRHVFTNYASVECGAKILRSNPEAKSTSAILMENRDVYMLNPCNNKIWFIVELCQYVQLQQFDLANFEIFSSNPRDIRLSSADRYPSKQWVNVGRFLARDERTVQSFTLNQQRFTKYIKEHHRNRETSERAERFASRNSRRDHKEQVFGTSMMEEYEMTSGTHEDQDLDLPADTVLINDGLSRNLIGSAKNALLSVVNSLASNVISADPEMTAEQPGNCSSEELKNTGTPSLLETTSFARSEAMDESASEQSTEFTKTSIGLLVEESGTEARSCPEKDGPVAQQIATLLLAEPATEPERVAEHDQKPTQAEPDPASEEIQSLATWVELDPVQEAQMEVETNAEPETTVQEQRQNHTTNAEMNAAIEVEIDQLSSGELEPVIEAERNLVSQPELDHSESNQWSRLENLDSLDSDYHSFLLQRCSIDYNQLKTKPQSPISSATKSRIPEGQTSFVPRVHSIQDSSTRLSENREKLRIVGNNVHEMQNRKKTPIEKKLPEIIGKTLLGMSNEEKKGSESSFITSDQASLVSSTLFMNLQSESSVSELESEPLANIWTVSSYADKSKHSEPLNVEDRGLTANHRSSGAHPDLQNSVRALINQESSEQNSSSSFLDPQSFKKNASGAQVNSGQRESVFMRFGNRIKLLETNMSLSGRYLEQLSQRDKEKDQKQSELIQDLQVEVCEKQYYLLMCLFLCVLIGLIFVTKTDHSDSSKREPCVNLRRRASDPLPLRFAEGGPMSLEQPERSSFRKRVMSFTHHTLLNILNFVLLPGTLIQNYF</sequence>
<evidence type="ECO:0000256" key="3">
    <source>
        <dbReference type="ARBA" id="ARBA00022989"/>
    </source>
</evidence>
<evidence type="ECO:0000256" key="5">
    <source>
        <dbReference type="SAM" id="MobiDB-lite"/>
    </source>
</evidence>
<feature type="domain" description="SUN" evidence="7">
    <location>
        <begin position="115"/>
        <end position="283"/>
    </location>
</feature>
<dbReference type="AlphaFoldDB" id="A0A553NGQ6"/>
<dbReference type="STRING" id="623744.A0A553NGQ6"/>